<gene>
    <name evidence="1" type="ORF">GPA10_05105</name>
</gene>
<dbReference type="AlphaFoldDB" id="A0A6L6WSL8"/>
<evidence type="ECO:0000313" key="1">
    <source>
        <dbReference type="EMBL" id="MVO84164.1"/>
    </source>
</evidence>
<dbReference type="InterPro" id="IPR046200">
    <property type="entry name" value="DUF6233"/>
</dbReference>
<dbReference type="Proteomes" id="UP000483802">
    <property type="component" value="Unassembled WGS sequence"/>
</dbReference>
<dbReference type="RefSeq" id="WP_343040343.1">
    <property type="nucleotide sequence ID" value="NZ_WPNZ01000002.1"/>
</dbReference>
<accession>A0A6L6WSL8</accession>
<comment type="caution">
    <text evidence="1">The sequence shown here is derived from an EMBL/GenBank/DDBJ whole genome shotgun (WGS) entry which is preliminary data.</text>
</comment>
<evidence type="ECO:0000313" key="2">
    <source>
        <dbReference type="Proteomes" id="UP000483802"/>
    </source>
</evidence>
<reference evidence="1 2" key="1">
    <citation type="submission" date="2019-11" db="EMBL/GenBank/DDBJ databases">
        <title>Streptomyces typhae sp. nov., a novel endophytic actinomycete isolated from the root of cattail pollen (Typha angustifolia L.).</title>
        <authorList>
            <person name="Peng C."/>
        </authorList>
    </citation>
    <scope>NUCLEOTIDE SEQUENCE [LARGE SCALE GENOMIC DNA]</scope>
    <source>
        <strain evidence="2">p1417</strain>
    </source>
</reference>
<keyword evidence="2" id="KW-1185">Reference proteome</keyword>
<organism evidence="1 2">
    <name type="scientific">Streptomyces typhae</name>
    <dbReference type="NCBI Taxonomy" id="2681492"/>
    <lineage>
        <taxon>Bacteria</taxon>
        <taxon>Bacillati</taxon>
        <taxon>Actinomycetota</taxon>
        <taxon>Actinomycetes</taxon>
        <taxon>Kitasatosporales</taxon>
        <taxon>Streptomycetaceae</taxon>
        <taxon>Streptomyces</taxon>
    </lineage>
</organism>
<name>A0A6L6WSL8_9ACTN</name>
<proteinExistence type="predicted"/>
<dbReference type="Pfam" id="PF19746">
    <property type="entry name" value="DUF6233"/>
    <property type="match status" value="1"/>
</dbReference>
<protein>
    <submittedName>
        <fullName evidence="1">Uncharacterized protein</fullName>
    </submittedName>
</protein>
<dbReference type="EMBL" id="WPNZ01000002">
    <property type="protein sequence ID" value="MVO84164.1"/>
    <property type="molecule type" value="Genomic_DNA"/>
</dbReference>
<sequence>MSDLPPDLPRLRTLRTWHAMWVHRLDEAIATAERQEAERARGLARRPPPPDWLIEGAAGRPPIYVHVGDCPTAGKHTRAAVMEEARRALAEGVEACPHCRPDTELGVLD</sequence>